<evidence type="ECO:0000256" key="2">
    <source>
        <dbReference type="ARBA" id="ARBA00013160"/>
    </source>
</evidence>
<evidence type="ECO:0000256" key="6">
    <source>
        <dbReference type="ARBA" id="ARBA00022840"/>
    </source>
</evidence>
<keyword evidence="3" id="KW-0963">Cytoplasm</keyword>
<dbReference type="GO" id="GO:0006437">
    <property type="term" value="P:tyrosyl-tRNA aminoacylation"/>
    <property type="evidence" value="ECO:0007669"/>
    <property type="project" value="UniProtKB-UniRule"/>
</dbReference>
<dbReference type="InterPro" id="IPR024088">
    <property type="entry name" value="Tyr-tRNA-ligase_bac-type"/>
</dbReference>
<dbReference type="SMART" id="SM00363">
    <property type="entry name" value="S4"/>
    <property type="match status" value="1"/>
</dbReference>
<gene>
    <name evidence="15" type="ORF">ESZ48_09560</name>
</gene>
<proteinExistence type="inferred from homology"/>
<dbReference type="Proteomes" id="UP000289792">
    <property type="component" value="Unassembled WGS sequence"/>
</dbReference>
<dbReference type="InterPro" id="IPR014729">
    <property type="entry name" value="Rossmann-like_a/b/a_fold"/>
</dbReference>
<dbReference type="Gene3D" id="3.40.50.620">
    <property type="entry name" value="HUPs"/>
    <property type="match status" value="1"/>
</dbReference>
<reference evidence="15 16" key="1">
    <citation type="submission" date="2019-01" db="EMBL/GenBank/DDBJ databases">
        <title>Genome sequence of the Antarctic species Gelidibacter gilvus ACAM 158(T).</title>
        <authorList>
            <person name="Bowman J.P."/>
        </authorList>
    </citation>
    <scope>NUCLEOTIDE SEQUENCE [LARGE SCALE GENOMIC DNA]</scope>
    <source>
        <strain evidence="15 16">IC158</strain>
    </source>
</reference>
<keyword evidence="7 12" id="KW-0694">RNA-binding</keyword>
<comment type="subunit">
    <text evidence="1">Homodimer.</text>
</comment>
<dbReference type="Gene3D" id="1.10.240.10">
    <property type="entry name" value="Tyrosyl-Transfer RNA Synthetase"/>
    <property type="match status" value="1"/>
</dbReference>
<dbReference type="PANTHER" id="PTHR11766:SF1">
    <property type="entry name" value="TYROSINE--TRNA LIGASE"/>
    <property type="match status" value="1"/>
</dbReference>
<organism evidence="15 16">
    <name type="scientific">Gelidibacter gilvus</name>
    <dbReference type="NCBI Taxonomy" id="59602"/>
    <lineage>
        <taxon>Bacteria</taxon>
        <taxon>Pseudomonadati</taxon>
        <taxon>Bacteroidota</taxon>
        <taxon>Flavobacteriia</taxon>
        <taxon>Flavobacteriales</taxon>
        <taxon>Flavobacteriaceae</taxon>
        <taxon>Gelidibacter</taxon>
    </lineage>
</organism>
<dbReference type="PANTHER" id="PTHR11766">
    <property type="entry name" value="TYROSYL-TRNA SYNTHETASE"/>
    <property type="match status" value="1"/>
</dbReference>
<dbReference type="InterPro" id="IPR001412">
    <property type="entry name" value="aa-tRNA-synth_I_CS"/>
</dbReference>
<evidence type="ECO:0000259" key="14">
    <source>
        <dbReference type="SMART" id="SM00363"/>
    </source>
</evidence>
<dbReference type="SUPFAM" id="SSF55174">
    <property type="entry name" value="Alpha-L RNA-binding motif"/>
    <property type="match status" value="1"/>
</dbReference>
<dbReference type="PRINTS" id="PR01040">
    <property type="entry name" value="TRNASYNTHTYR"/>
</dbReference>
<comment type="caution">
    <text evidence="15">The sequence shown here is derived from an EMBL/GenBank/DDBJ whole genome shotgun (WGS) entry which is preliminary data.</text>
</comment>
<dbReference type="NCBIfam" id="TIGR00234">
    <property type="entry name" value="tyrS"/>
    <property type="match status" value="1"/>
</dbReference>
<evidence type="ECO:0000256" key="4">
    <source>
        <dbReference type="ARBA" id="ARBA00022598"/>
    </source>
</evidence>
<keyword evidence="5 13" id="KW-0547">Nucleotide-binding</keyword>
<comment type="similarity">
    <text evidence="13">Belongs to the class-I aminoacyl-tRNA synthetase family.</text>
</comment>
<dbReference type="SUPFAM" id="SSF52374">
    <property type="entry name" value="Nucleotidylyl transferase"/>
    <property type="match status" value="1"/>
</dbReference>
<evidence type="ECO:0000256" key="8">
    <source>
        <dbReference type="ARBA" id="ARBA00022917"/>
    </source>
</evidence>
<dbReference type="GO" id="GO:0004831">
    <property type="term" value="F:tyrosine-tRNA ligase activity"/>
    <property type="evidence" value="ECO:0007669"/>
    <property type="project" value="UniProtKB-UniRule"/>
</dbReference>
<dbReference type="InterPro" id="IPR036986">
    <property type="entry name" value="S4_RNA-bd_sf"/>
</dbReference>
<dbReference type="CDD" id="cd00805">
    <property type="entry name" value="TyrRS_core"/>
    <property type="match status" value="1"/>
</dbReference>
<keyword evidence="6 13" id="KW-0067">ATP-binding</keyword>
<dbReference type="InterPro" id="IPR002305">
    <property type="entry name" value="aa-tRNA-synth_Ic"/>
</dbReference>
<dbReference type="Pfam" id="PF01479">
    <property type="entry name" value="S4"/>
    <property type="match status" value="1"/>
</dbReference>
<dbReference type="EC" id="6.1.1.1" evidence="2 11"/>
<dbReference type="InterPro" id="IPR002307">
    <property type="entry name" value="Tyr-tRNA-ligase"/>
</dbReference>
<dbReference type="OrthoDB" id="9804243at2"/>
<dbReference type="Pfam" id="PF00579">
    <property type="entry name" value="tRNA-synt_1b"/>
    <property type="match status" value="1"/>
</dbReference>
<comment type="catalytic activity">
    <reaction evidence="10">
        <text>tRNA(Tyr) + L-tyrosine + ATP = L-tyrosyl-tRNA(Tyr) + AMP + diphosphate + H(+)</text>
        <dbReference type="Rhea" id="RHEA:10220"/>
        <dbReference type="Rhea" id="RHEA-COMP:9706"/>
        <dbReference type="Rhea" id="RHEA-COMP:9707"/>
        <dbReference type="ChEBI" id="CHEBI:15378"/>
        <dbReference type="ChEBI" id="CHEBI:30616"/>
        <dbReference type="ChEBI" id="CHEBI:33019"/>
        <dbReference type="ChEBI" id="CHEBI:58315"/>
        <dbReference type="ChEBI" id="CHEBI:78442"/>
        <dbReference type="ChEBI" id="CHEBI:78536"/>
        <dbReference type="ChEBI" id="CHEBI:456215"/>
        <dbReference type="EC" id="6.1.1.1"/>
    </reaction>
</comment>
<dbReference type="FunFam" id="3.40.50.620:FF:000061">
    <property type="entry name" value="Tyrosine--tRNA ligase"/>
    <property type="match status" value="1"/>
</dbReference>
<dbReference type="InterPro" id="IPR002942">
    <property type="entry name" value="S4_RNA-bd"/>
</dbReference>
<dbReference type="Gene3D" id="3.10.290.10">
    <property type="entry name" value="RNA-binding S4 domain"/>
    <property type="match status" value="1"/>
</dbReference>
<evidence type="ECO:0000256" key="3">
    <source>
        <dbReference type="ARBA" id="ARBA00022490"/>
    </source>
</evidence>
<dbReference type="GO" id="GO:0003723">
    <property type="term" value="F:RNA binding"/>
    <property type="evidence" value="ECO:0007669"/>
    <property type="project" value="UniProtKB-KW"/>
</dbReference>
<dbReference type="GO" id="GO:0005829">
    <property type="term" value="C:cytosol"/>
    <property type="evidence" value="ECO:0007669"/>
    <property type="project" value="TreeGrafter"/>
</dbReference>
<sequence>METSNRLKENVEIILPENGLVEKLEQAEKDGKKLIIKLGFDPTAPDLHLGHAVVLKKLKEFQDLGHQIVILVGDFTARIGDPTGKNKSRQPLSNNDVLRNAETYISQLSKIIDVEKSEIVFNSNWLDQLSFSEIIQILSNVTVAQLMHRNDFNKRFTENTPIAMHELVYPILQGFDSVKINCDIEMGGTDQLFNCTMGRQLQQTYGMAPQTVMCMPLLKGLDGKEKMSKSLNNTIGITDAPNDMFGKTMSIPDTLITEFLDLTTDFSVEAKELLKARLADGENPMNLKKIIAKNIITQYHNEQAAQEAEDFFTNQFQNKNFEEKAFDPVSISAMRSVNGSMNVIDLCSHLKQDLSKSAIRRLIESGAIQIDNEKITDPHQSVPLKKNLRIKVGRRDFYELT</sequence>
<evidence type="ECO:0000313" key="15">
    <source>
        <dbReference type="EMBL" id="RXJ50218.1"/>
    </source>
</evidence>
<dbReference type="PROSITE" id="PS50889">
    <property type="entry name" value="S4"/>
    <property type="match status" value="1"/>
</dbReference>
<evidence type="ECO:0000256" key="13">
    <source>
        <dbReference type="RuleBase" id="RU363036"/>
    </source>
</evidence>
<keyword evidence="9 13" id="KW-0030">Aminoacyl-tRNA synthetase</keyword>
<keyword evidence="4 13" id="KW-0436">Ligase</keyword>
<dbReference type="PROSITE" id="PS00178">
    <property type="entry name" value="AA_TRNA_LIGASE_I"/>
    <property type="match status" value="1"/>
</dbReference>
<accession>A0A4Q0XJ39</accession>
<evidence type="ECO:0000256" key="1">
    <source>
        <dbReference type="ARBA" id="ARBA00011738"/>
    </source>
</evidence>
<keyword evidence="8 13" id="KW-0648">Protein biosynthesis</keyword>
<evidence type="ECO:0000256" key="5">
    <source>
        <dbReference type="ARBA" id="ARBA00022741"/>
    </source>
</evidence>
<dbReference type="EMBL" id="SDDZ01000004">
    <property type="protein sequence ID" value="RXJ50218.1"/>
    <property type="molecule type" value="Genomic_DNA"/>
</dbReference>
<dbReference type="AlphaFoldDB" id="A0A4Q0XJ39"/>
<evidence type="ECO:0000256" key="9">
    <source>
        <dbReference type="ARBA" id="ARBA00023146"/>
    </source>
</evidence>
<evidence type="ECO:0000256" key="7">
    <source>
        <dbReference type="ARBA" id="ARBA00022884"/>
    </source>
</evidence>
<dbReference type="RefSeq" id="WP_129017188.1">
    <property type="nucleotide sequence ID" value="NZ_SDDZ01000004.1"/>
</dbReference>
<keyword evidence="16" id="KW-1185">Reference proteome</keyword>
<name>A0A4Q0XJ39_9FLAO</name>
<feature type="domain" description="RNA-binding S4" evidence="14">
    <location>
        <begin position="341"/>
        <end position="399"/>
    </location>
</feature>
<evidence type="ECO:0000256" key="10">
    <source>
        <dbReference type="ARBA" id="ARBA00048248"/>
    </source>
</evidence>
<protein>
    <recommendedName>
        <fullName evidence="2 11">Tyrosine--tRNA ligase</fullName>
        <ecNumber evidence="2 11">6.1.1.1</ecNumber>
    </recommendedName>
</protein>
<evidence type="ECO:0000256" key="12">
    <source>
        <dbReference type="PROSITE-ProRule" id="PRU00182"/>
    </source>
</evidence>
<dbReference type="CDD" id="cd00165">
    <property type="entry name" value="S4"/>
    <property type="match status" value="1"/>
</dbReference>
<evidence type="ECO:0000313" key="16">
    <source>
        <dbReference type="Proteomes" id="UP000289792"/>
    </source>
</evidence>
<evidence type="ECO:0000256" key="11">
    <source>
        <dbReference type="NCBIfam" id="TIGR00234"/>
    </source>
</evidence>
<dbReference type="GO" id="GO:0005524">
    <property type="term" value="F:ATP binding"/>
    <property type="evidence" value="ECO:0007669"/>
    <property type="project" value="UniProtKB-KW"/>
</dbReference>